<keyword evidence="2" id="KW-1185">Reference proteome</keyword>
<evidence type="ECO:0000313" key="2">
    <source>
        <dbReference type="Proteomes" id="UP000821865"/>
    </source>
</evidence>
<proteinExistence type="predicted"/>
<dbReference type="Proteomes" id="UP000821865">
    <property type="component" value="Chromosome 7"/>
</dbReference>
<reference evidence="1" key="1">
    <citation type="submission" date="2020-05" db="EMBL/GenBank/DDBJ databases">
        <title>Large-scale comparative analyses of tick genomes elucidate their genetic diversity and vector capacities.</title>
        <authorList>
            <person name="Jia N."/>
            <person name="Wang J."/>
            <person name="Shi W."/>
            <person name="Du L."/>
            <person name="Sun Y."/>
            <person name="Zhan W."/>
            <person name="Jiang J."/>
            <person name="Wang Q."/>
            <person name="Zhang B."/>
            <person name="Ji P."/>
            <person name="Sakyi L.B."/>
            <person name="Cui X."/>
            <person name="Yuan T."/>
            <person name="Jiang B."/>
            <person name="Yang W."/>
            <person name="Lam T.T.-Y."/>
            <person name="Chang Q."/>
            <person name="Ding S."/>
            <person name="Wang X."/>
            <person name="Zhu J."/>
            <person name="Ruan X."/>
            <person name="Zhao L."/>
            <person name="Wei J."/>
            <person name="Que T."/>
            <person name="Du C."/>
            <person name="Cheng J."/>
            <person name="Dai P."/>
            <person name="Han X."/>
            <person name="Huang E."/>
            <person name="Gao Y."/>
            <person name="Liu J."/>
            <person name="Shao H."/>
            <person name="Ye R."/>
            <person name="Li L."/>
            <person name="Wei W."/>
            <person name="Wang X."/>
            <person name="Wang C."/>
            <person name="Yang T."/>
            <person name="Huo Q."/>
            <person name="Li W."/>
            <person name="Guo W."/>
            <person name="Chen H."/>
            <person name="Zhou L."/>
            <person name="Ni X."/>
            <person name="Tian J."/>
            <person name="Zhou Y."/>
            <person name="Sheng Y."/>
            <person name="Liu T."/>
            <person name="Pan Y."/>
            <person name="Xia L."/>
            <person name="Li J."/>
            <person name="Zhao F."/>
            <person name="Cao W."/>
        </authorList>
    </citation>
    <scope>NUCLEOTIDE SEQUENCE</scope>
    <source>
        <strain evidence="1">Dsil-2018</strain>
    </source>
</reference>
<organism evidence="1 2">
    <name type="scientific">Dermacentor silvarum</name>
    <name type="common">Tick</name>
    <dbReference type="NCBI Taxonomy" id="543639"/>
    <lineage>
        <taxon>Eukaryota</taxon>
        <taxon>Metazoa</taxon>
        <taxon>Ecdysozoa</taxon>
        <taxon>Arthropoda</taxon>
        <taxon>Chelicerata</taxon>
        <taxon>Arachnida</taxon>
        <taxon>Acari</taxon>
        <taxon>Parasitiformes</taxon>
        <taxon>Ixodida</taxon>
        <taxon>Ixodoidea</taxon>
        <taxon>Ixodidae</taxon>
        <taxon>Rhipicephalinae</taxon>
        <taxon>Dermacentor</taxon>
    </lineage>
</organism>
<accession>A0ACB8CCQ8</accession>
<sequence>MKEAFARHCRYNPRPDDIFIVTCPKGDTTWMQCVVLSILNGGRLPETTTDFLLASPFLDLMGAEAAQIKKIETRYNCRVDSNVLFSTYEQMKENPVAVTLRIADFIVGEYGCKLGKDSALFHEVVEATSLENMKGKLDTMAAEVFRTIEGIFLAKHFPDDAVRSTLAYKPRPGDLFIVSYPKCGTTWTQYIVYNILTDAEGPKDDLELLLRLPFLEMQGGEAAAYAPRPAAFKTHLPFDKNPYSLEAKYIYITRNPYDCCVSFYYHTRNMPPYLFEHGTFDDFFELFLRGRVDFGDYFENVLSWYAHRNDPNVLFLTYEELKRDTVSGVLRIAAFIGEEKHSKIKENPELLSKILDRCSLQHMKKDVNDGGETLESELKNLPQLKTLKPELLRGVQNFIEFTKKPMTGEFIRKGQVGDWKNHFSSEQIRRMKEKIAEATKGSDLMSLWKDVDIPRMNPN</sequence>
<dbReference type="EMBL" id="CM023476">
    <property type="protein sequence ID" value="KAH7940488.1"/>
    <property type="molecule type" value="Genomic_DNA"/>
</dbReference>
<comment type="caution">
    <text evidence="1">The sequence shown here is derived from an EMBL/GenBank/DDBJ whole genome shotgun (WGS) entry which is preliminary data.</text>
</comment>
<name>A0ACB8CCQ8_DERSI</name>
<gene>
    <name evidence="1" type="ORF">HPB49_000487</name>
</gene>
<evidence type="ECO:0000313" key="1">
    <source>
        <dbReference type="EMBL" id="KAH7940488.1"/>
    </source>
</evidence>
<protein>
    <submittedName>
        <fullName evidence="1">Uncharacterized protein</fullName>
    </submittedName>
</protein>